<keyword evidence="2" id="KW-0808">Transferase</keyword>
<comment type="caution">
    <text evidence="4">The sequence shown here is derived from an EMBL/GenBank/DDBJ whole genome shotgun (WGS) entry which is preliminary data.</text>
</comment>
<protein>
    <recommendedName>
        <fullName evidence="3">Sulfotransferase domain-containing protein</fullName>
    </recommendedName>
</protein>
<reference evidence="4 5" key="1">
    <citation type="journal article" date="2020" name="Microorganisms">
        <title>Osmotic Adaptation and Compatible Solute Biosynthesis of Phototrophic Bacteria as Revealed from Genome Analyses.</title>
        <authorList>
            <person name="Imhoff J.F."/>
            <person name="Rahn T."/>
            <person name="Kunzel S."/>
            <person name="Keller A."/>
            <person name="Neulinger S.C."/>
        </authorList>
    </citation>
    <scope>NUCLEOTIDE SEQUENCE [LARGE SCALE GENOMIC DNA]</scope>
    <source>
        <strain evidence="4 5">DSM 9895</strain>
    </source>
</reference>
<evidence type="ECO:0000256" key="1">
    <source>
        <dbReference type="ARBA" id="ARBA00005771"/>
    </source>
</evidence>
<dbReference type="InterPro" id="IPR000863">
    <property type="entry name" value="Sulfotransferase_dom"/>
</dbReference>
<evidence type="ECO:0000313" key="4">
    <source>
        <dbReference type="EMBL" id="MBK1671195.1"/>
    </source>
</evidence>
<dbReference type="Proteomes" id="UP001296873">
    <property type="component" value="Unassembled WGS sequence"/>
</dbReference>
<dbReference type="Gene3D" id="3.40.50.300">
    <property type="entry name" value="P-loop containing nucleotide triphosphate hydrolases"/>
    <property type="match status" value="1"/>
</dbReference>
<comment type="similarity">
    <text evidence="1">Belongs to the sulfotransferase 1 family.</text>
</comment>
<dbReference type="SUPFAM" id="SSF52540">
    <property type="entry name" value="P-loop containing nucleoside triphosphate hydrolases"/>
    <property type="match status" value="1"/>
</dbReference>
<gene>
    <name evidence="4" type="ORF">CKO28_24640</name>
</gene>
<evidence type="ECO:0000313" key="5">
    <source>
        <dbReference type="Proteomes" id="UP001296873"/>
    </source>
</evidence>
<sequence>MGKIFWVASYPKSGNTWMRAFIANMLLAKDRPLSLNEIGETCVSEANILWFTRLLGSHEQPDNLSHQRIMDLRPRAQQRIAAVNKNDVFIKTHNCHGEFLGHPLIRHDVTLGAVYIVRDPRDVAISAADHWGISIDEMIDALANVGFETAPVPNRQVFEKLSTWSGHVTSWTGGKSRRRLVLRYEDLLHDPIKHFSKLAMGIGLSRDRERIRQVVEWTSFRKLREMEEQEGFIERSENSERFFRTGTSGNWRKQLTPKQSARIEREHGEVMRRFGYL</sequence>
<evidence type="ECO:0000256" key="2">
    <source>
        <dbReference type="ARBA" id="ARBA00022679"/>
    </source>
</evidence>
<dbReference type="RefSeq" id="WP_200343789.1">
    <property type="nucleotide sequence ID" value="NZ_NRRL01000155.1"/>
</dbReference>
<keyword evidence="5" id="KW-1185">Reference proteome</keyword>
<dbReference type="InterPro" id="IPR027417">
    <property type="entry name" value="P-loop_NTPase"/>
</dbReference>
<dbReference type="Pfam" id="PF00685">
    <property type="entry name" value="Sulfotransfer_1"/>
    <property type="match status" value="1"/>
</dbReference>
<dbReference type="PANTHER" id="PTHR11783">
    <property type="entry name" value="SULFOTRANSFERASE SULT"/>
    <property type="match status" value="1"/>
</dbReference>
<evidence type="ECO:0000259" key="3">
    <source>
        <dbReference type="Pfam" id="PF00685"/>
    </source>
</evidence>
<accession>A0ABS1DPA9</accession>
<dbReference type="EMBL" id="NRRL01000155">
    <property type="protein sequence ID" value="MBK1671195.1"/>
    <property type="molecule type" value="Genomic_DNA"/>
</dbReference>
<name>A0ABS1DPA9_9PROT</name>
<proteinExistence type="inferred from homology"/>
<feature type="domain" description="Sulfotransferase" evidence="3">
    <location>
        <begin position="5"/>
        <end position="275"/>
    </location>
</feature>
<organism evidence="4 5">
    <name type="scientific">Rhodovibrio sodomensis</name>
    <dbReference type="NCBI Taxonomy" id="1088"/>
    <lineage>
        <taxon>Bacteria</taxon>
        <taxon>Pseudomonadati</taxon>
        <taxon>Pseudomonadota</taxon>
        <taxon>Alphaproteobacteria</taxon>
        <taxon>Rhodospirillales</taxon>
        <taxon>Rhodovibrionaceae</taxon>
        <taxon>Rhodovibrio</taxon>
    </lineage>
</organism>